<accession>A0A3Q0DHP6</accession>
<feature type="region of interest" description="Disordered" evidence="1">
    <location>
        <begin position="1"/>
        <end position="33"/>
    </location>
</feature>
<protein>
    <submittedName>
        <fullName evidence="4">NKG2-A/NKG2-B type II integral membrane protein-like</fullName>
    </submittedName>
</protein>
<dbReference type="Proteomes" id="UP000189704">
    <property type="component" value="Unplaced"/>
</dbReference>
<dbReference type="GeneID" id="110594364"/>
<gene>
    <name evidence="4" type="primary">LOC110594364</name>
</gene>
<reference evidence="4" key="1">
    <citation type="submission" date="2025-08" db="UniProtKB">
        <authorList>
            <consortium name="RefSeq"/>
        </authorList>
    </citation>
    <scope>IDENTIFICATION</scope>
</reference>
<keyword evidence="2" id="KW-0812">Transmembrane</keyword>
<dbReference type="KEGG" id="csyr:110594364"/>
<feature type="transmembrane region" description="Helical" evidence="2">
    <location>
        <begin position="71"/>
        <end position="98"/>
    </location>
</feature>
<dbReference type="GO" id="GO:0002223">
    <property type="term" value="P:stimulatory C-type lectin receptor signaling pathway"/>
    <property type="evidence" value="ECO:0007669"/>
    <property type="project" value="TreeGrafter"/>
</dbReference>
<dbReference type="InterPro" id="IPR050919">
    <property type="entry name" value="NKG2/CD94_NK_receptors"/>
</dbReference>
<dbReference type="PANTHER" id="PTHR22800">
    <property type="entry name" value="C-TYPE LECTIN PROTEINS"/>
    <property type="match status" value="1"/>
</dbReference>
<evidence type="ECO:0000313" key="3">
    <source>
        <dbReference type="Proteomes" id="UP000189704"/>
    </source>
</evidence>
<evidence type="ECO:0000256" key="1">
    <source>
        <dbReference type="SAM" id="MobiDB-lite"/>
    </source>
</evidence>
<organism evidence="3 4">
    <name type="scientific">Carlito syrichta</name>
    <name type="common">Philippine tarsier</name>
    <name type="synonym">Tarsius syrichta</name>
    <dbReference type="NCBI Taxonomy" id="1868482"/>
    <lineage>
        <taxon>Eukaryota</taxon>
        <taxon>Metazoa</taxon>
        <taxon>Chordata</taxon>
        <taxon>Craniata</taxon>
        <taxon>Vertebrata</taxon>
        <taxon>Euteleostomi</taxon>
        <taxon>Mammalia</taxon>
        <taxon>Eutheria</taxon>
        <taxon>Euarchontoglires</taxon>
        <taxon>Primates</taxon>
        <taxon>Haplorrhini</taxon>
        <taxon>Tarsiiformes</taxon>
        <taxon>Tarsiidae</taxon>
        <taxon>Carlito</taxon>
    </lineage>
</organism>
<keyword evidence="2" id="KW-1133">Transmembrane helix</keyword>
<dbReference type="OrthoDB" id="10059571at2759"/>
<dbReference type="PANTHER" id="PTHR22800:SF242">
    <property type="entry name" value="NKG2-A_NKG2-B TYPE II INTEGRAL MEMBRANE PROTEIN"/>
    <property type="match status" value="1"/>
</dbReference>
<keyword evidence="3" id="KW-1185">Reference proteome</keyword>
<evidence type="ECO:0000313" key="4">
    <source>
        <dbReference type="RefSeq" id="XP_021561615.1"/>
    </source>
</evidence>
<keyword evidence="2" id="KW-0472">Membrane</keyword>
<dbReference type="RefSeq" id="XP_021561615.1">
    <property type="nucleotide sequence ID" value="XM_021705940.1"/>
</dbReference>
<name>A0A3Q0DHP6_CARSF</name>
<dbReference type="AlphaFoldDB" id="A0A3Q0DHP6"/>
<sequence>MDNHRIIYSKLNLPPNPKNQEKKSKGNESSISVTEQEISYAELSLQTASQDLLDNNKIFHSKDLFSPSEKLIAEILGIICLALIVTIVTIIIILYKYILEI</sequence>
<proteinExistence type="predicted"/>
<evidence type="ECO:0000256" key="2">
    <source>
        <dbReference type="SAM" id="Phobius"/>
    </source>
</evidence>
<dbReference type="GO" id="GO:0045954">
    <property type="term" value="P:positive regulation of natural killer cell mediated cytotoxicity"/>
    <property type="evidence" value="ECO:0007669"/>
    <property type="project" value="TreeGrafter"/>
</dbReference>